<evidence type="ECO:0008006" key="3">
    <source>
        <dbReference type="Google" id="ProtNLM"/>
    </source>
</evidence>
<comment type="caution">
    <text evidence="1">The sequence shown here is derived from an EMBL/GenBank/DDBJ whole genome shotgun (WGS) entry which is preliminary data.</text>
</comment>
<protein>
    <recommendedName>
        <fullName evidence="3">Gcp-like domain-containing protein</fullName>
    </recommendedName>
</protein>
<name>A0A2H0TRB0_9BACT</name>
<dbReference type="EMBL" id="PFCB01000009">
    <property type="protein sequence ID" value="PIR74713.1"/>
    <property type="molecule type" value="Genomic_DNA"/>
</dbReference>
<sequence length="129" mass="14137">MYLLLDLSIRDSVGLDVFGQSSHEHKSYSGENRNILFYVHQFLVSTGYKREDVQGIAVIMETGSFTSIRLAVTLANTWAYARQISVIGLAPDEIENLDAVAVRLAQVTPGTYISASYAAEPNIGPTKVL</sequence>
<organism evidence="1 2">
    <name type="scientific">Candidatus Magasanikbacteria bacterium CG10_big_fil_rev_8_21_14_0_10_47_10</name>
    <dbReference type="NCBI Taxonomy" id="1974652"/>
    <lineage>
        <taxon>Bacteria</taxon>
        <taxon>Candidatus Magasanikiibacteriota</taxon>
    </lineage>
</organism>
<reference evidence="2" key="1">
    <citation type="submission" date="2017-09" db="EMBL/GenBank/DDBJ databases">
        <title>Depth-based differentiation of microbial function through sediment-hosted aquifers and enrichment of novel symbionts in the deep terrestrial subsurface.</title>
        <authorList>
            <person name="Probst A.J."/>
            <person name="Ladd B."/>
            <person name="Jarett J.K."/>
            <person name="Geller-Mcgrath D.E."/>
            <person name="Sieber C.M.K."/>
            <person name="Emerson J.B."/>
            <person name="Anantharaman K."/>
            <person name="Thomas B.C."/>
            <person name="Malmstrom R."/>
            <person name="Stieglmeier M."/>
            <person name="Klingl A."/>
            <person name="Woyke T."/>
            <person name="Ryan C.M."/>
            <person name="Banfield J.F."/>
        </authorList>
    </citation>
    <scope>NUCLEOTIDE SEQUENCE [LARGE SCALE GENOMIC DNA]</scope>
</reference>
<evidence type="ECO:0000313" key="2">
    <source>
        <dbReference type="Proteomes" id="UP000230154"/>
    </source>
</evidence>
<accession>A0A2H0TRB0</accession>
<dbReference type="Proteomes" id="UP000230154">
    <property type="component" value="Unassembled WGS sequence"/>
</dbReference>
<proteinExistence type="predicted"/>
<gene>
    <name evidence="1" type="ORF">COU35_00895</name>
</gene>
<evidence type="ECO:0000313" key="1">
    <source>
        <dbReference type="EMBL" id="PIR74713.1"/>
    </source>
</evidence>
<dbReference type="AlphaFoldDB" id="A0A2H0TRB0"/>
<dbReference type="SUPFAM" id="SSF53067">
    <property type="entry name" value="Actin-like ATPase domain"/>
    <property type="match status" value="1"/>
</dbReference>
<dbReference type="InterPro" id="IPR043129">
    <property type="entry name" value="ATPase_NBD"/>
</dbReference>
<dbReference type="Gene3D" id="3.30.420.40">
    <property type="match status" value="1"/>
</dbReference>